<dbReference type="EMBL" id="SHMB01000009">
    <property type="protein sequence ID" value="TAA25284.1"/>
    <property type="molecule type" value="Genomic_DNA"/>
</dbReference>
<dbReference type="Pfam" id="PF10800">
    <property type="entry name" value="DUF2528"/>
    <property type="match status" value="1"/>
</dbReference>
<dbReference type="Proteomes" id="UP000291286">
    <property type="component" value="Unassembled WGS sequence"/>
</dbReference>
<reference evidence="1 2" key="1">
    <citation type="submission" date="2019-02" db="EMBL/GenBank/DDBJ databases">
        <title>WGS of Pseudoxanthomonas species novum from clinical isolates.</title>
        <authorList>
            <person name="Bernier A.-M."/>
            <person name="Bernard K."/>
            <person name="Vachon A."/>
        </authorList>
    </citation>
    <scope>NUCLEOTIDE SEQUENCE [LARGE SCALE GENOMIC DNA]</scope>
    <source>
        <strain evidence="1 2">NML171202</strain>
    </source>
</reference>
<organism evidence="1 2">
    <name type="scientific">Pseudoxanthomonas winnipegensis</name>
    <dbReference type="NCBI Taxonomy" id="2480810"/>
    <lineage>
        <taxon>Bacteria</taxon>
        <taxon>Pseudomonadati</taxon>
        <taxon>Pseudomonadota</taxon>
        <taxon>Gammaproteobacteria</taxon>
        <taxon>Lysobacterales</taxon>
        <taxon>Lysobacteraceae</taxon>
        <taxon>Pseudoxanthomonas</taxon>
    </lineage>
</organism>
<comment type="caution">
    <text evidence="1">The sequence shown here is derived from an EMBL/GenBank/DDBJ whole genome shotgun (WGS) entry which is preliminary data.</text>
</comment>
<proteinExistence type="predicted"/>
<gene>
    <name evidence="1" type="ORF">EA661_17550</name>
</gene>
<protein>
    <submittedName>
        <fullName evidence="1">DUF2528 family protein</fullName>
    </submittedName>
</protein>
<dbReference type="InterPro" id="IPR024252">
    <property type="entry name" value="DUF2528"/>
</dbReference>
<dbReference type="AlphaFoldDB" id="A0A4Q8LA65"/>
<evidence type="ECO:0000313" key="2">
    <source>
        <dbReference type="Proteomes" id="UP000291286"/>
    </source>
</evidence>
<name>A0A4Q8LA65_9GAMM</name>
<sequence length="146" mass="16008">MSASTSATSAASTSRSASTWQGSDMAIKRYVITEDLRGLEVTLEVDHDVLTPERAEEINRFWIEPDARLAAAADDVVRAVILMAARFLMHRILADAWGSVRGLQDEFDEAEGWGGRAYNGITLIDFDGAPEIELHDLELVEVEVGS</sequence>
<evidence type="ECO:0000313" key="1">
    <source>
        <dbReference type="EMBL" id="TAA25284.1"/>
    </source>
</evidence>
<accession>A0A4Q8LA65</accession>